<dbReference type="GeneID" id="39585614"/>
<dbReference type="EMBL" id="RSCE01000001">
    <property type="protein sequence ID" value="RSH88526.1"/>
    <property type="molecule type" value="Genomic_DNA"/>
</dbReference>
<name>A0A427YBU4_9TREE</name>
<organism evidence="3 4">
    <name type="scientific">Apiotrichum porosum</name>
    <dbReference type="NCBI Taxonomy" id="105984"/>
    <lineage>
        <taxon>Eukaryota</taxon>
        <taxon>Fungi</taxon>
        <taxon>Dikarya</taxon>
        <taxon>Basidiomycota</taxon>
        <taxon>Agaricomycotina</taxon>
        <taxon>Tremellomycetes</taxon>
        <taxon>Trichosporonales</taxon>
        <taxon>Trichosporonaceae</taxon>
        <taxon>Apiotrichum</taxon>
    </lineage>
</organism>
<comment type="caution">
    <text evidence="3">The sequence shown here is derived from an EMBL/GenBank/DDBJ whole genome shotgun (WGS) entry which is preliminary data.</text>
</comment>
<dbReference type="GO" id="GO:0006260">
    <property type="term" value="P:DNA replication"/>
    <property type="evidence" value="ECO:0007669"/>
    <property type="project" value="UniProtKB-KW"/>
</dbReference>
<evidence type="ECO:0000256" key="1">
    <source>
        <dbReference type="ARBA" id="ARBA00007017"/>
    </source>
</evidence>
<keyword evidence="4" id="KW-1185">Reference proteome</keyword>
<keyword evidence="2" id="KW-0235">DNA replication</keyword>
<dbReference type="STRING" id="105984.A0A427YBU4"/>
<dbReference type="GO" id="GO:0000775">
    <property type="term" value="C:chromosome, centromeric region"/>
    <property type="evidence" value="ECO:0007669"/>
    <property type="project" value="TreeGrafter"/>
</dbReference>
<dbReference type="Proteomes" id="UP000279236">
    <property type="component" value="Unassembled WGS sequence"/>
</dbReference>
<gene>
    <name evidence="3" type="ORF">EHS24_001071</name>
</gene>
<dbReference type="AlphaFoldDB" id="A0A427YBU4"/>
<dbReference type="RefSeq" id="XP_028480734.1">
    <property type="nucleotide sequence ID" value="XM_028616877.1"/>
</dbReference>
<dbReference type="PANTHER" id="PTHR13395:SF6">
    <property type="entry name" value="SISTER CHROMATID COHESION PROTEIN DCC1"/>
    <property type="match status" value="1"/>
</dbReference>
<reference evidence="3 4" key="1">
    <citation type="submission" date="2018-11" db="EMBL/GenBank/DDBJ databases">
        <title>Genome sequence of Apiotrichum porosum DSM 27194.</title>
        <authorList>
            <person name="Aliyu H."/>
            <person name="Gorte O."/>
            <person name="Ochsenreither K."/>
        </authorList>
    </citation>
    <scope>NUCLEOTIDE SEQUENCE [LARGE SCALE GENOMIC DNA]</scope>
    <source>
        <strain evidence="3 4">DSM 27194</strain>
    </source>
</reference>
<dbReference type="Pfam" id="PF09724">
    <property type="entry name" value="Dcc1"/>
    <property type="match status" value="1"/>
</dbReference>
<dbReference type="GO" id="GO:0034088">
    <property type="term" value="P:maintenance of mitotic sister chromatid cohesion"/>
    <property type="evidence" value="ECO:0007669"/>
    <property type="project" value="TreeGrafter"/>
</dbReference>
<dbReference type="OrthoDB" id="276989at2759"/>
<dbReference type="InterPro" id="IPR019128">
    <property type="entry name" value="Dcc1"/>
</dbReference>
<dbReference type="GO" id="GO:0031390">
    <property type="term" value="C:Ctf18 RFC-like complex"/>
    <property type="evidence" value="ECO:0007669"/>
    <property type="project" value="InterPro"/>
</dbReference>
<evidence type="ECO:0000256" key="2">
    <source>
        <dbReference type="ARBA" id="ARBA00022705"/>
    </source>
</evidence>
<protein>
    <recommendedName>
        <fullName evidence="5">Sister chromatid cohesion protein DCC1</fullName>
    </recommendedName>
</protein>
<evidence type="ECO:0000313" key="3">
    <source>
        <dbReference type="EMBL" id="RSH88526.1"/>
    </source>
</evidence>
<evidence type="ECO:0008006" key="5">
    <source>
        <dbReference type="Google" id="ProtNLM"/>
    </source>
</evidence>
<dbReference type="PANTHER" id="PTHR13395">
    <property type="entry name" value="SISTER CHROMATID COHESION PROTEIN DCC1-RELATED"/>
    <property type="match status" value="1"/>
</dbReference>
<dbReference type="GO" id="GO:0000785">
    <property type="term" value="C:chromatin"/>
    <property type="evidence" value="ECO:0007669"/>
    <property type="project" value="TreeGrafter"/>
</dbReference>
<evidence type="ECO:0000313" key="4">
    <source>
        <dbReference type="Proteomes" id="UP000279236"/>
    </source>
</evidence>
<accession>A0A427YBU4</accession>
<proteinExistence type="inferred from homology"/>
<sequence>MPAPSNLPSERVTIRFPPVKDVEESYQLLELPPEVLAAVEGGAVVPLTIKGRPNDDAVLCTQDKTYTLRSVAISNSLLVLRPPTSSFETCATRSWSASPAAGRVERVRAVLKESAWTGIDKERAGGEGRKKRKRAKRYTRAQLESIIQASEDELSAAIKENNIVEVDGDMLLLPEAELGALLALVLALITVHASSSLSGSSVPVSVCAVAEALSEDHEVPSDLSRGVMGLFGTIDGDTWDADVQAMVRELGRGLLVQLEEPHPVDEFMIRWHQASTDDWSQHADITLLKGEYLLTDPPPSTFAQAGPLLSYFPAHSLPAHPPTRFADLFLTRPRWRPDDMAPFLRGLYREGDSKARDKLIAKFVRVVKEKDGSWWYPRRTG</sequence>
<comment type="similarity">
    <text evidence="1">Belongs to the DCC1 family.</text>
</comment>